<dbReference type="AlphaFoldDB" id="A0AAN9JYJ7"/>
<protein>
    <submittedName>
        <fullName evidence="1">Uncharacterized protein</fullName>
    </submittedName>
</protein>
<gene>
    <name evidence="1" type="ORF">VNO77_44625</name>
</gene>
<reference evidence="1 2" key="1">
    <citation type="submission" date="2024-01" db="EMBL/GenBank/DDBJ databases">
        <title>The genomes of 5 underutilized Papilionoideae crops provide insights into root nodulation and disease resistanc.</title>
        <authorList>
            <person name="Jiang F."/>
        </authorList>
    </citation>
    <scope>NUCLEOTIDE SEQUENCE [LARGE SCALE GENOMIC DNA]</scope>
    <source>
        <strain evidence="1">LVBAO_FW01</strain>
        <tissue evidence="1">Leaves</tissue>
    </source>
</reference>
<comment type="caution">
    <text evidence="1">The sequence shown here is derived from an EMBL/GenBank/DDBJ whole genome shotgun (WGS) entry which is preliminary data.</text>
</comment>
<organism evidence="1 2">
    <name type="scientific">Canavalia gladiata</name>
    <name type="common">Sword bean</name>
    <name type="synonym">Dolichos gladiatus</name>
    <dbReference type="NCBI Taxonomy" id="3824"/>
    <lineage>
        <taxon>Eukaryota</taxon>
        <taxon>Viridiplantae</taxon>
        <taxon>Streptophyta</taxon>
        <taxon>Embryophyta</taxon>
        <taxon>Tracheophyta</taxon>
        <taxon>Spermatophyta</taxon>
        <taxon>Magnoliopsida</taxon>
        <taxon>eudicotyledons</taxon>
        <taxon>Gunneridae</taxon>
        <taxon>Pentapetalae</taxon>
        <taxon>rosids</taxon>
        <taxon>fabids</taxon>
        <taxon>Fabales</taxon>
        <taxon>Fabaceae</taxon>
        <taxon>Papilionoideae</taxon>
        <taxon>50 kb inversion clade</taxon>
        <taxon>NPAAA clade</taxon>
        <taxon>indigoferoid/millettioid clade</taxon>
        <taxon>Phaseoleae</taxon>
        <taxon>Canavalia</taxon>
    </lineage>
</organism>
<accession>A0AAN9JYJ7</accession>
<evidence type="ECO:0000313" key="1">
    <source>
        <dbReference type="EMBL" id="KAK7306673.1"/>
    </source>
</evidence>
<dbReference type="Proteomes" id="UP001367508">
    <property type="component" value="Unassembled WGS sequence"/>
</dbReference>
<keyword evidence="2" id="KW-1185">Reference proteome</keyword>
<evidence type="ECO:0000313" key="2">
    <source>
        <dbReference type="Proteomes" id="UP001367508"/>
    </source>
</evidence>
<proteinExistence type="predicted"/>
<sequence length="107" mass="11996">MKCPSLLRNEPPNPARLGFPKEHPSILRHINSSSLGSKRTHSNFLECCEEYGEREKRSLDISLAEQIDWGNDCIPFELKICFELPQPTPLLTCVACGVVVIPLVAHL</sequence>
<name>A0AAN9JYJ7_CANGL</name>
<dbReference type="EMBL" id="JAYMYQ010000011">
    <property type="protein sequence ID" value="KAK7306673.1"/>
    <property type="molecule type" value="Genomic_DNA"/>
</dbReference>